<reference evidence="1 2" key="1">
    <citation type="journal article" date="2022" name="bioRxiv">
        <title>The genome of the oomycete Peronosclerospora sorghi, a cosmopolitan pathogen of maize and sorghum, is inflated with dispersed pseudogenes.</title>
        <authorList>
            <person name="Fletcher K."/>
            <person name="Martin F."/>
            <person name="Isakeit T."/>
            <person name="Cavanaugh K."/>
            <person name="Magill C."/>
            <person name="Michelmore R."/>
        </authorList>
    </citation>
    <scope>NUCLEOTIDE SEQUENCE [LARGE SCALE GENOMIC DNA]</scope>
    <source>
        <strain evidence="1">P6</strain>
    </source>
</reference>
<keyword evidence="2" id="KW-1185">Reference proteome</keyword>
<name>A0ACC0WA98_9STRA</name>
<dbReference type="EMBL" id="CM047582">
    <property type="protein sequence ID" value="KAI9915028.1"/>
    <property type="molecule type" value="Genomic_DNA"/>
</dbReference>
<evidence type="ECO:0000313" key="1">
    <source>
        <dbReference type="EMBL" id="KAI9915028.1"/>
    </source>
</evidence>
<accession>A0ACC0WA98</accession>
<sequence length="121" mass="13314">MGWLRKSLRLSLRRYLHHEIDTNVGAVSRIDSGHTSQVGKETRRQTQLGLVTENTMVVPSTTAPGKINIGSRQLQPPKLFSSVGSSASTLRCTSRILMENVFGLENDTEISEISVSFSSPK</sequence>
<organism evidence="1 2">
    <name type="scientific">Peronosclerospora sorghi</name>
    <dbReference type="NCBI Taxonomy" id="230839"/>
    <lineage>
        <taxon>Eukaryota</taxon>
        <taxon>Sar</taxon>
        <taxon>Stramenopiles</taxon>
        <taxon>Oomycota</taxon>
        <taxon>Peronosporomycetes</taxon>
        <taxon>Peronosporales</taxon>
        <taxon>Peronosporaceae</taxon>
        <taxon>Peronosclerospora</taxon>
    </lineage>
</organism>
<evidence type="ECO:0000313" key="2">
    <source>
        <dbReference type="Proteomes" id="UP001163321"/>
    </source>
</evidence>
<gene>
    <name evidence="1" type="ORF">PsorP6_008411</name>
</gene>
<proteinExistence type="predicted"/>
<dbReference type="Proteomes" id="UP001163321">
    <property type="component" value="Chromosome 3"/>
</dbReference>
<comment type="caution">
    <text evidence="1">The sequence shown here is derived from an EMBL/GenBank/DDBJ whole genome shotgun (WGS) entry which is preliminary data.</text>
</comment>
<protein>
    <submittedName>
        <fullName evidence="1">Uncharacterized protein</fullName>
    </submittedName>
</protein>